<evidence type="ECO:0000313" key="4">
    <source>
        <dbReference type="Proteomes" id="UP000266568"/>
    </source>
</evidence>
<dbReference type="RefSeq" id="WP_170150881.1">
    <property type="nucleotide sequence ID" value="NZ_QXDC01000002.1"/>
</dbReference>
<evidence type="ECO:0000256" key="1">
    <source>
        <dbReference type="SAM" id="Phobius"/>
    </source>
</evidence>
<proteinExistence type="predicted"/>
<organism evidence="3 4">
    <name type="scientific">Hephaestia caeni</name>
    <dbReference type="NCBI Taxonomy" id="645617"/>
    <lineage>
        <taxon>Bacteria</taxon>
        <taxon>Pseudomonadati</taxon>
        <taxon>Pseudomonadota</taxon>
        <taxon>Alphaproteobacteria</taxon>
        <taxon>Sphingomonadales</taxon>
        <taxon>Sphingomonadaceae</taxon>
        <taxon>Hephaestia</taxon>
    </lineage>
</organism>
<dbReference type="InterPro" id="IPR024230">
    <property type="entry name" value="GspL_cyto_dom"/>
</dbReference>
<comment type="caution">
    <text evidence="3">The sequence shown here is derived from an EMBL/GenBank/DDBJ whole genome shotgun (WGS) entry which is preliminary data.</text>
</comment>
<dbReference type="GO" id="GO:0015628">
    <property type="term" value="P:protein secretion by the type II secretion system"/>
    <property type="evidence" value="ECO:0007669"/>
    <property type="project" value="InterPro"/>
</dbReference>
<dbReference type="InterPro" id="IPR043129">
    <property type="entry name" value="ATPase_NBD"/>
</dbReference>
<dbReference type="NCBIfam" id="TIGR01709">
    <property type="entry name" value="typeII_sec_gspL"/>
    <property type="match status" value="1"/>
</dbReference>
<keyword evidence="1" id="KW-0472">Membrane</keyword>
<dbReference type="SUPFAM" id="SSF53067">
    <property type="entry name" value="Actin-like ATPase domain"/>
    <property type="match status" value="1"/>
</dbReference>
<protein>
    <submittedName>
        <fullName evidence="3">Type II secretion system protein L (GspL)</fullName>
    </submittedName>
</protein>
<dbReference type="PIRSF" id="PIRSF015761">
    <property type="entry name" value="Protein_L"/>
    <property type="match status" value="1"/>
</dbReference>
<dbReference type="GO" id="GO:0015627">
    <property type="term" value="C:type II protein secretion system complex"/>
    <property type="evidence" value="ECO:0007669"/>
    <property type="project" value="InterPro"/>
</dbReference>
<dbReference type="Proteomes" id="UP000266568">
    <property type="component" value="Unassembled WGS sequence"/>
</dbReference>
<feature type="domain" description="GspL cytoplasmic actin-ATPase-like" evidence="2">
    <location>
        <begin position="45"/>
        <end position="159"/>
    </location>
</feature>
<evidence type="ECO:0000313" key="3">
    <source>
        <dbReference type="EMBL" id="RIA45575.1"/>
    </source>
</evidence>
<dbReference type="AlphaFoldDB" id="A0A397PEC8"/>
<reference evidence="3 4" key="1">
    <citation type="submission" date="2018-08" db="EMBL/GenBank/DDBJ databases">
        <title>Genomic Encyclopedia of Type Strains, Phase IV (KMG-IV): sequencing the most valuable type-strain genomes for metagenomic binning, comparative biology and taxonomic classification.</title>
        <authorList>
            <person name="Goeker M."/>
        </authorList>
    </citation>
    <scope>NUCLEOTIDE SEQUENCE [LARGE SCALE GENOMIC DNA]</scope>
    <source>
        <strain evidence="3 4">DSM 25527</strain>
    </source>
</reference>
<evidence type="ECO:0000259" key="2">
    <source>
        <dbReference type="Pfam" id="PF05134"/>
    </source>
</evidence>
<dbReference type="InterPro" id="IPR007812">
    <property type="entry name" value="T2SS_protein-GspL"/>
</dbReference>
<dbReference type="GO" id="GO:0009276">
    <property type="term" value="C:Gram-negative-bacterium-type cell wall"/>
    <property type="evidence" value="ECO:0007669"/>
    <property type="project" value="InterPro"/>
</dbReference>
<dbReference type="Gene3D" id="3.30.420.380">
    <property type="match status" value="1"/>
</dbReference>
<keyword evidence="1" id="KW-1133">Transmembrane helix</keyword>
<gene>
    <name evidence="3" type="ORF">DFR49_0095</name>
</gene>
<sequence>MTPALVIILPADLADAPEWLRVAGDAIVARGRGEDWGTPPDDPDAILLVAPAATITLHRTMLPDLAARQAIAAARLLALESSLGGADTLHAATGPRASDGELDVAVVRNTDMAAWLLWAQHHALDPGAIVPAATLLPRPESGFTAAAIGDERILRDASSALLDDGIGAYLIGDAPVEVLAQDAIDAALVAALAAPALNLRQGAFARRTRRTLDWKTLRRSGVLAGLILITLLATTLIRIVRLHADSAAQDAAAVAMAHAIAPTVTTADEADAAVHARLAARGLGGRSFSGPAAQLVSAMQNVPDVTMTTLARTGDGTLTTTLSAASVDEIDAVLLAVQNAGYVVTAEPPLTQSGRNAVAITVSAP</sequence>
<dbReference type="EMBL" id="QXDC01000002">
    <property type="protein sequence ID" value="RIA45575.1"/>
    <property type="molecule type" value="Genomic_DNA"/>
</dbReference>
<feature type="transmembrane region" description="Helical" evidence="1">
    <location>
        <begin position="220"/>
        <end position="240"/>
    </location>
</feature>
<keyword evidence="1" id="KW-0812">Transmembrane</keyword>
<name>A0A397PEC8_9SPHN</name>
<accession>A0A397PEC8</accession>
<keyword evidence="4" id="KW-1185">Reference proteome</keyword>
<dbReference type="Pfam" id="PF05134">
    <property type="entry name" value="T2SSL"/>
    <property type="match status" value="1"/>
</dbReference>